<evidence type="ECO:0000256" key="1">
    <source>
        <dbReference type="SAM" id="Phobius"/>
    </source>
</evidence>
<evidence type="ECO:0000313" key="3">
    <source>
        <dbReference type="EMBL" id="NIA70283.1"/>
    </source>
</evidence>
<sequence length="40" mass="4681">MSEDQSHREHQTNWKGFVRFITWSTVFVVVVLAGMALFLL</sequence>
<dbReference type="InterPro" id="IPR036596">
    <property type="entry name" value="Cyt-C_aa3_sf"/>
</dbReference>
<comment type="caution">
    <text evidence="3">The sequence shown here is derived from an EMBL/GenBank/DDBJ whole genome shotgun (WGS) entry which is preliminary data.</text>
</comment>
<dbReference type="Pfam" id="PF07835">
    <property type="entry name" value="COX4_pro_2"/>
    <property type="match status" value="1"/>
</dbReference>
<keyword evidence="1" id="KW-0472">Membrane</keyword>
<dbReference type="Proteomes" id="UP000761264">
    <property type="component" value="Unassembled WGS sequence"/>
</dbReference>
<dbReference type="EMBL" id="JAAQPH010000013">
    <property type="protein sequence ID" value="NIA70283.1"/>
    <property type="molecule type" value="Genomic_DNA"/>
</dbReference>
<dbReference type="InterPro" id="IPR012422">
    <property type="entry name" value="Cyt_c_oxidase_su4_bac-aa3"/>
</dbReference>
<keyword evidence="1" id="KW-1133">Transmembrane helix</keyword>
<organism evidence="3 4">
    <name type="scientific">Pelagibius litoralis</name>
    <dbReference type="NCBI Taxonomy" id="374515"/>
    <lineage>
        <taxon>Bacteria</taxon>
        <taxon>Pseudomonadati</taxon>
        <taxon>Pseudomonadota</taxon>
        <taxon>Alphaproteobacteria</taxon>
        <taxon>Rhodospirillales</taxon>
        <taxon>Rhodovibrionaceae</taxon>
        <taxon>Pelagibius</taxon>
    </lineage>
</organism>
<proteinExistence type="predicted"/>
<evidence type="ECO:0000313" key="4">
    <source>
        <dbReference type="Proteomes" id="UP000761264"/>
    </source>
</evidence>
<dbReference type="AlphaFoldDB" id="A0A967EZJ2"/>
<feature type="domain" description="Cytochrome c oxidase subunit IV bacterial aa3 type" evidence="2">
    <location>
        <begin position="8"/>
        <end position="39"/>
    </location>
</feature>
<gene>
    <name evidence="3" type="ORF">HBA54_16875</name>
</gene>
<dbReference type="SUPFAM" id="SSF81469">
    <property type="entry name" value="Bacterial aa3 type cytochrome c oxidase subunit IV"/>
    <property type="match status" value="1"/>
</dbReference>
<dbReference type="Gene3D" id="1.20.5.160">
    <property type="entry name" value="Bacterial aa3 type cytochrome c oxidase subunit IV"/>
    <property type="match status" value="1"/>
</dbReference>
<keyword evidence="1" id="KW-0812">Transmembrane</keyword>
<evidence type="ECO:0000259" key="2">
    <source>
        <dbReference type="Pfam" id="PF07835"/>
    </source>
</evidence>
<feature type="transmembrane region" description="Helical" evidence="1">
    <location>
        <begin position="20"/>
        <end position="39"/>
    </location>
</feature>
<accession>A0A967EZJ2</accession>
<dbReference type="RefSeq" id="WP_167226726.1">
    <property type="nucleotide sequence ID" value="NZ_JAAQPH010000013.1"/>
</dbReference>
<protein>
    <submittedName>
        <fullName evidence="3">Aa3-type cytochrome c oxidase subunit IV</fullName>
    </submittedName>
</protein>
<reference evidence="3" key="1">
    <citation type="submission" date="2020-03" db="EMBL/GenBank/DDBJ databases">
        <title>Genome of Pelagibius litoralis DSM 21314T.</title>
        <authorList>
            <person name="Wang G."/>
        </authorList>
    </citation>
    <scope>NUCLEOTIDE SEQUENCE</scope>
    <source>
        <strain evidence="3">DSM 21314</strain>
    </source>
</reference>
<keyword evidence="4" id="KW-1185">Reference proteome</keyword>
<name>A0A967EZJ2_9PROT</name>